<comment type="caution">
    <text evidence="1">The sequence shown here is derived from an EMBL/GenBank/DDBJ whole genome shotgun (WGS) entry which is preliminary data.</text>
</comment>
<keyword evidence="1" id="KW-0560">Oxidoreductase</keyword>
<name>A0ABW4FRR3_9PSEU</name>
<proteinExistence type="predicted"/>
<dbReference type="PRINTS" id="PR00368">
    <property type="entry name" value="FADPNR"/>
</dbReference>
<dbReference type="Gene3D" id="3.50.50.60">
    <property type="entry name" value="FAD/NAD(P)-binding domain"/>
    <property type="match status" value="2"/>
</dbReference>
<protein>
    <submittedName>
        <fullName evidence="1">Flavin-containing monooxygenase</fullName>
        <ecNumber evidence="1">1.14.13.-</ecNumber>
    </submittedName>
</protein>
<gene>
    <name evidence="1" type="ORF">ACFSCY_27855</name>
</gene>
<dbReference type="PANTHER" id="PTHR42877">
    <property type="entry name" value="L-ORNITHINE N(5)-MONOOXYGENASE-RELATED"/>
    <property type="match status" value="1"/>
</dbReference>
<organism evidence="1 2">
    <name type="scientific">Pseudonocardia aurantiaca</name>
    <dbReference type="NCBI Taxonomy" id="75290"/>
    <lineage>
        <taxon>Bacteria</taxon>
        <taxon>Bacillati</taxon>
        <taxon>Actinomycetota</taxon>
        <taxon>Actinomycetes</taxon>
        <taxon>Pseudonocardiales</taxon>
        <taxon>Pseudonocardiaceae</taxon>
        <taxon>Pseudonocardia</taxon>
    </lineage>
</organism>
<evidence type="ECO:0000313" key="2">
    <source>
        <dbReference type="Proteomes" id="UP001597145"/>
    </source>
</evidence>
<sequence length="494" mass="55089">MTEQNPGQNPGQTVDVAIVGSGFAGLGAAIRLAQAGRNDFVVLEKGASLGGTWRDNTYPGCACDVQSHLYSFSFAPNPNWRRKFATQPEIRAYLEDVADRYGLRARIRYGAEVASAEWVGKGWTLRLADGSTVSARVVVWGTGALHEPSMPEIAGIDEFEGEVFHSAQWNHDHDLRGRRVAVVGTGASAIQFVPAIQPDVEHLTLFQRTAPWVLPKPDREVPPLMRRLYRAFPVAQKLQRSVIYARNESLVSGFLKPKRMELVQKFGRAYLDRKFADRPDLKAKLIPDFTIGCKRILLSNDYFPALKQPNVELVTEKIVRVTPNAVVTADGVEHEVDTIIFGTGFKVAEGLGRSVPIVGRDGLALTEVWRGGVEGFLGTTIAGFPNLFVLTGPNTGLGHSSMIFMIESQLNYVLDGLRLLDEKRAVALDTRRDRQDAYNRQIQRRLDGSVWLKGGCASWYLDADGRNRTLWPDYTFRFRRRTRRVRAGDHELLA</sequence>
<accession>A0ABW4FRR3</accession>
<dbReference type="GO" id="GO:0004497">
    <property type="term" value="F:monooxygenase activity"/>
    <property type="evidence" value="ECO:0007669"/>
    <property type="project" value="UniProtKB-KW"/>
</dbReference>
<dbReference type="InterPro" id="IPR051209">
    <property type="entry name" value="FAD-bind_Monooxygenase_sf"/>
</dbReference>
<keyword evidence="2" id="KW-1185">Reference proteome</keyword>
<dbReference type="PRINTS" id="PR00469">
    <property type="entry name" value="PNDRDTASEII"/>
</dbReference>
<reference evidence="2" key="1">
    <citation type="journal article" date="2019" name="Int. J. Syst. Evol. Microbiol.">
        <title>The Global Catalogue of Microorganisms (GCM) 10K type strain sequencing project: providing services to taxonomists for standard genome sequencing and annotation.</title>
        <authorList>
            <consortium name="The Broad Institute Genomics Platform"/>
            <consortium name="The Broad Institute Genome Sequencing Center for Infectious Disease"/>
            <person name="Wu L."/>
            <person name="Ma J."/>
        </authorList>
    </citation>
    <scope>NUCLEOTIDE SEQUENCE [LARGE SCALE GENOMIC DNA]</scope>
    <source>
        <strain evidence="2">JCM 12165</strain>
    </source>
</reference>
<dbReference type="PANTHER" id="PTHR42877:SF4">
    <property type="entry name" value="FAD_NAD(P)-BINDING DOMAIN-CONTAINING PROTEIN-RELATED"/>
    <property type="match status" value="1"/>
</dbReference>
<dbReference type="Proteomes" id="UP001597145">
    <property type="component" value="Unassembled WGS sequence"/>
</dbReference>
<evidence type="ECO:0000313" key="1">
    <source>
        <dbReference type="EMBL" id="MFD1533244.1"/>
    </source>
</evidence>
<dbReference type="Pfam" id="PF13738">
    <property type="entry name" value="Pyr_redox_3"/>
    <property type="match status" value="1"/>
</dbReference>
<dbReference type="EMBL" id="JBHUCP010000024">
    <property type="protein sequence ID" value="MFD1533244.1"/>
    <property type="molecule type" value="Genomic_DNA"/>
</dbReference>
<dbReference type="SUPFAM" id="SSF51905">
    <property type="entry name" value="FAD/NAD(P)-binding domain"/>
    <property type="match status" value="2"/>
</dbReference>
<dbReference type="RefSeq" id="WP_343987110.1">
    <property type="nucleotide sequence ID" value="NZ_BAAAJG010000027.1"/>
</dbReference>
<dbReference type="InterPro" id="IPR036188">
    <property type="entry name" value="FAD/NAD-bd_sf"/>
</dbReference>
<keyword evidence="1" id="KW-0503">Monooxygenase</keyword>
<dbReference type="EC" id="1.14.13.-" evidence="1"/>